<accession>A0A0S4KGL8</accession>
<sequence>MRITDRIAHFPSNTSMSFSSQGGSSTQLPFATLSVEGVPLSVGAASYFSKENAGPDSSLIFVEQPSNCDNPLVQVGGVKVAAAPAKENPSATVFSATPQFPAALVHPCYSNGSLKATLGPPAGHLSDAPQVDDFFYIPLDPMLWTTKSIAQITSVVLLPIDEGTINPVESRVDISSSSQIFELQRTSLSSPINITLQVSDIAVNAVGGVDEEEPAFFLYLGAEVVDAPSVTSDSGEVAGGSSANWFPCNASRVHIFGQADSISSDLRQHTFQDVRILGDIIPVNAETKTAKHVRLCVEFSTTQSSASLMPKTHFSSILTVINPCGVACDLQGGECLTTPSGDRCVCKSLFTGSDCSLLCPTTVASEGVREVCSGAGTCGVDLLSPSRNDGVTSSMCYCDGHRSGALCEIEEISQVFALSSVTSVVAAPTDVSWVGPLVLQSGASISATLAELRVTTSATSESIALLIAPDPISVLSSTSACKYASALISLLDDQTNQSTVIGTIPLALTTSLLAEWVVLPATHSSSTLALRVQLVGAAYPSSPDAYLRCVVSAGLVTLDPTHSTLPWLASSSPNSTTLLLRVTNTTVYQCGTSPSSCRVVYGIVVAIACLVTLLCFMMVVRLKHRISLLEWR</sequence>
<evidence type="ECO:0000313" key="5">
    <source>
        <dbReference type="EMBL" id="CUI14818.1"/>
    </source>
</evidence>
<evidence type="ECO:0000259" key="3">
    <source>
        <dbReference type="PROSITE" id="PS50026"/>
    </source>
</evidence>
<keyword evidence="1" id="KW-0245">EGF-like domain</keyword>
<dbReference type="InterPro" id="IPR007110">
    <property type="entry name" value="Ig-like_dom"/>
</dbReference>
<keyword evidence="6" id="KW-1185">Reference proteome</keyword>
<evidence type="ECO:0000259" key="4">
    <source>
        <dbReference type="PROSITE" id="PS50835"/>
    </source>
</evidence>
<keyword evidence="1" id="KW-1015">Disulfide bond</keyword>
<evidence type="ECO:0000256" key="2">
    <source>
        <dbReference type="SAM" id="Phobius"/>
    </source>
</evidence>
<reference evidence="6" key="1">
    <citation type="submission" date="2015-09" db="EMBL/GenBank/DDBJ databases">
        <authorList>
            <consortium name="Pathogen Informatics"/>
        </authorList>
    </citation>
    <scope>NUCLEOTIDE SEQUENCE [LARGE SCALE GENOMIC DNA]</scope>
    <source>
        <strain evidence="6">Lake Konstanz</strain>
    </source>
</reference>
<comment type="caution">
    <text evidence="1">Lacks conserved residue(s) required for the propagation of feature annotation.</text>
</comment>
<dbReference type="VEuPathDB" id="TriTrypDB:BSAL_16340"/>
<keyword evidence="2" id="KW-0472">Membrane</keyword>
<gene>
    <name evidence="5" type="ORF">BSAL_16340</name>
</gene>
<evidence type="ECO:0000256" key="1">
    <source>
        <dbReference type="PROSITE-ProRule" id="PRU00076"/>
    </source>
</evidence>
<dbReference type="PROSITE" id="PS00022">
    <property type="entry name" value="EGF_1"/>
    <property type="match status" value="1"/>
</dbReference>
<dbReference type="PROSITE" id="PS50026">
    <property type="entry name" value="EGF_3"/>
    <property type="match status" value="1"/>
</dbReference>
<feature type="transmembrane region" description="Helical" evidence="2">
    <location>
        <begin position="599"/>
        <end position="622"/>
    </location>
</feature>
<protein>
    <submittedName>
        <fullName evidence="5">Transmembrane protein, putative</fullName>
    </submittedName>
</protein>
<feature type="disulfide bond" evidence="1">
    <location>
        <begin position="346"/>
        <end position="355"/>
    </location>
</feature>
<dbReference type="AlphaFoldDB" id="A0A0S4KGL8"/>
<dbReference type="Proteomes" id="UP000051952">
    <property type="component" value="Unassembled WGS sequence"/>
</dbReference>
<feature type="domain" description="EGF-like" evidence="3">
    <location>
        <begin position="320"/>
        <end position="356"/>
    </location>
</feature>
<evidence type="ECO:0000313" key="6">
    <source>
        <dbReference type="Proteomes" id="UP000051952"/>
    </source>
</evidence>
<proteinExistence type="predicted"/>
<keyword evidence="2" id="KW-1133">Transmembrane helix</keyword>
<feature type="domain" description="Ig-like" evidence="4">
    <location>
        <begin position="520"/>
        <end position="590"/>
    </location>
</feature>
<dbReference type="InterPro" id="IPR000742">
    <property type="entry name" value="EGF"/>
</dbReference>
<organism evidence="5 6">
    <name type="scientific">Bodo saltans</name>
    <name type="common">Flagellated protozoan</name>
    <dbReference type="NCBI Taxonomy" id="75058"/>
    <lineage>
        <taxon>Eukaryota</taxon>
        <taxon>Discoba</taxon>
        <taxon>Euglenozoa</taxon>
        <taxon>Kinetoplastea</taxon>
        <taxon>Metakinetoplastina</taxon>
        <taxon>Eubodonida</taxon>
        <taxon>Bodonidae</taxon>
        <taxon>Bodo</taxon>
    </lineage>
</organism>
<name>A0A0S4KGL8_BODSA</name>
<keyword evidence="2 5" id="KW-0812">Transmembrane</keyword>
<dbReference type="EMBL" id="CYKH01001661">
    <property type="protein sequence ID" value="CUI14818.1"/>
    <property type="molecule type" value="Genomic_DNA"/>
</dbReference>
<dbReference type="PROSITE" id="PS50835">
    <property type="entry name" value="IG_LIKE"/>
    <property type="match status" value="1"/>
</dbReference>